<gene>
    <name evidence="1" type="ORF">HDF15_001833</name>
</gene>
<proteinExistence type="predicted"/>
<dbReference type="RefSeq" id="WP_260330948.1">
    <property type="nucleotide sequence ID" value="NZ_JACHIO010000006.1"/>
</dbReference>
<organism evidence="1 2">
    <name type="scientific">Granulicella mallensis</name>
    <dbReference type="NCBI Taxonomy" id="940614"/>
    <lineage>
        <taxon>Bacteria</taxon>
        <taxon>Pseudomonadati</taxon>
        <taxon>Acidobacteriota</taxon>
        <taxon>Terriglobia</taxon>
        <taxon>Terriglobales</taxon>
        <taxon>Acidobacteriaceae</taxon>
        <taxon>Granulicella</taxon>
    </lineage>
</organism>
<dbReference type="EMBL" id="JACHIO010000006">
    <property type="protein sequence ID" value="MBB5063491.1"/>
    <property type="molecule type" value="Genomic_DNA"/>
</dbReference>
<protein>
    <submittedName>
        <fullName evidence="1">Uncharacterized protein</fullName>
    </submittedName>
</protein>
<evidence type="ECO:0000313" key="1">
    <source>
        <dbReference type="EMBL" id="MBB5063491.1"/>
    </source>
</evidence>
<dbReference type="Proteomes" id="UP000584867">
    <property type="component" value="Unassembled WGS sequence"/>
</dbReference>
<sequence>MCPVRLGTVHTIPRNGDKMRVFLVERSILENALDVKNLDI</sequence>
<evidence type="ECO:0000313" key="2">
    <source>
        <dbReference type="Proteomes" id="UP000584867"/>
    </source>
</evidence>
<accession>A0A7W7ZQN0</accession>
<comment type="caution">
    <text evidence="1">The sequence shown here is derived from an EMBL/GenBank/DDBJ whole genome shotgun (WGS) entry which is preliminary data.</text>
</comment>
<name>A0A7W7ZQN0_9BACT</name>
<dbReference type="AlphaFoldDB" id="A0A7W7ZQN0"/>
<reference evidence="1 2" key="1">
    <citation type="submission" date="2020-08" db="EMBL/GenBank/DDBJ databases">
        <title>Genomic Encyclopedia of Type Strains, Phase IV (KMG-V): Genome sequencing to study the core and pangenomes of soil and plant-associated prokaryotes.</title>
        <authorList>
            <person name="Whitman W."/>
        </authorList>
    </citation>
    <scope>NUCLEOTIDE SEQUENCE [LARGE SCALE GENOMIC DNA]</scope>
    <source>
        <strain evidence="1 2">X5P3</strain>
    </source>
</reference>